<proteinExistence type="inferred from homology"/>
<keyword evidence="7" id="KW-0406">Ion transport</keyword>
<dbReference type="GO" id="GO:0008324">
    <property type="term" value="F:monoatomic cation transmembrane transporter activity"/>
    <property type="evidence" value="ECO:0007669"/>
    <property type="project" value="InterPro"/>
</dbReference>
<keyword evidence="6 9" id="KW-1133">Transmembrane helix</keyword>
<name>A0A0P8DYZ3_9EURY</name>
<evidence type="ECO:0000313" key="10">
    <source>
        <dbReference type="EMBL" id="KPQ43053.1"/>
    </source>
</evidence>
<accession>A0A0P8DYZ3</accession>
<keyword evidence="4" id="KW-1003">Cell membrane</keyword>
<feature type="transmembrane region" description="Helical" evidence="9">
    <location>
        <begin position="378"/>
        <end position="401"/>
    </location>
</feature>
<dbReference type="GO" id="GO:0005886">
    <property type="term" value="C:plasma membrane"/>
    <property type="evidence" value="ECO:0007669"/>
    <property type="project" value="UniProtKB-SubCell"/>
</dbReference>
<feature type="transmembrane region" description="Helical" evidence="9">
    <location>
        <begin position="174"/>
        <end position="197"/>
    </location>
</feature>
<evidence type="ECO:0000256" key="3">
    <source>
        <dbReference type="ARBA" id="ARBA00022448"/>
    </source>
</evidence>
<comment type="similarity">
    <text evidence="2">Belongs to the TrkH potassium transport family.</text>
</comment>
<protein>
    <submittedName>
        <fullName evidence="10">Trk potassium uptake system protein, transmembrane component H</fullName>
    </submittedName>
</protein>
<evidence type="ECO:0000256" key="7">
    <source>
        <dbReference type="ARBA" id="ARBA00023065"/>
    </source>
</evidence>
<gene>
    <name evidence="10" type="primary">trkH</name>
    <name evidence="10" type="ORF">MPEBLZ_02359</name>
</gene>
<comment type="subcellular location">
    <subcellularLocation>
        <location evidence="1">Cell membrane</location>
        <topology evidence="1">Multi-pass membrane protein</topology>
    </subcellularLocation>
</comment>
<dbReference type="AlphaFoldDB" id="A0A0P8DYZ3"/>
<dbReference type="Proteomes" id="UP000050360">
    <property type="component" value="Unassembled WGS sequence"/>
</dbReference>
<comment type="caution">
    <text evidence="10">The sequence shown here is derived from an EMBL/GenBank/DDBJ whole genome shotgun (WGS) entry which is preliminary data.</text>
</comment>
<dbReference type="PANTHER" id="PTHR32024">
    <property type="entry name" value="TRK SYSTEM POTASSIUM UPTAKE PROTEIN TRKG-RELATED"/>
    <property type="match status" value="1"/>
</dbReference>
<dbReference type="Pfam" id="PF02386">
    <property type="entry name" value="TrkH"/>
    <property type="match status" value="2"/>
</dbReference>
<evidence type="ECO:0000256" key="5">
    <source>
        <dbReference type="ARBA" id="ARBA00022692"/>
    </source>
</evidence>
<feature type="transmembrane region" description="Helical" evidence="9">
    <location>
        <begin position="292"/>
        <end position="313"/>
    </location>
</feature>
<dbReference type="GO" id="GO:0030001">
    <property type="term" value="P:metal ion transport"/>
    <property type="evidence" value="ECO:0007669"/>
    <property type="project" value="UniProtKB-ARBA"/>
</dbReference>
<evidence type="ECO:0000256" key="1">
    <source>
        <dbReference type="ARBA" id="ARBA00004651"/>
    </source>
</evidence>
<reference evidence="10 11" key="1">
    <citation type="submission" date="2015-09" db="EMBL/GenBank/DDBJ databases">
        <title>A metagenomics-based metabolic model of nitrate-dependent anaerobic oxidation of methane by Methanoperedens-like archaea.</title>
        <authorList>
            <person name="Arshad A."/>
            <person name="Speth D.R."/>
            <person name="De Graaf R.M."/>
            <person name="Op Den Camp H.J."/>
            <person name="Jetten M.S."/>
            <person name="Welte C.U."/>
        </authorList>
    </citation>
    <scope>NUCLEOTIDE SEQUENCE [LARGE SCALE GENOMIC DNA]</scope>
</reference>
<dbReference type="PATRIC" id="fig|1719120.3.peg.2574"/>
<feature type="transmembrane region" description="Helical" evidence="9">
    <location>
        <begin position="131"/>
        <end position="154"/>
    </location>
</feature>
<organism evidence="10 11">
    <name type="scientific">Candidatus Methanoperedens nitratireducens</name>
    <dbReference type="NCBI Taxonomy" id="1392998"/>
    <lineage>
        <taxon>Archaea</taxon>
        <taxon>Methanobacteriati</taxon>
        <taxon>Methanobacteriota</taxon>
        <taxon>Stenosarchaea group</taxon>
        <taxon>Methanomicrobia</taxon>
        <taxon>Methanosarcinales</taxon>
        <taxon>ANME-2 cluster</taxon>
        <taxon>Candidatus Methanoperedentaceae</taxon>
        <taxon>Candidatus Methanoperedens</taxon>
    </lineage>
</organism>
<feature type="transmembrane region" description="Helical" evidence="9">
    <location>
        <begin position="35"/>
        <end position="55"/>
    </location>
</feature>
<feature type="transmembrane region" description="Helical" evidence="9">
    <location>
        <begin position="437"/>
        <end position="457"/>
    </location>
</feature>
<evidence type="ECO:0000256" key="6">
    <source>
        <dbReference type="ARBA" id="ARBA00022989"/>
    </source>
</evidence>
<evidence type="ECO:0000313" key="11">
    <source>
        <dbReference type="Proteomes" id="UP000050360"/>
    </source>
</evidence>
<dbReference type="InterPro" id="IPR003445">
    <property type="entry name" value="Cat_transpt"/>
</dbReference>
<feature type="transmembrane region" description="Helical" evidence="9">
    <location>
        <begin position="320"/>
        <end position="342"/>
    </location>
</feature>
<evidence type="ECO:0000256" key="2">
    <source>
        <dbReference type="ARBA" id="ARBA00009137"/>
    </source>
</evidence>
<feature type="transmembrane region" description="Helical" evidence="9">
    <location>
        <begin position="230"/>
        <end position="256"/>
    </location>
</feature>
<dbReference type="EMBL" id="LKCM01000182">
    <property type="protein sequence ID" value="KPQ43053.1"/>
    <property type="molecule type" value="Genomic_DNA"/>
</dbReference>
<feature type="transmembrane region" description="Helical" evidence="9">
    <location>
        <begin position="67"/>
        <end position="88"/>
    </location>
</feature>
<evidence type="ECO:0000256" key="8">
    <source>
        <dbReference type="ARBA" id="ARBA00023136"/>
    </source>
</evidence>
<feature type="transmembrane region" description="Helical" evidence="9">
    <location>
        <begin position="413"/>
        <end position="431"/>
    </location>
</feature>
<keyword evidence="3" id="KW-0813">Transport</keyword>
<evidence type="ECO:0000256" key="9">
    <source>
        <dbReference type="SAM" id="Phobius"/>
    </source>
</evidence>
<sequence>MFPILANMGLVLQVAGILVAFPIVMGFVYNETQAIISLFVTSFAFFFFGFSLNALSVREELDFRQSCILLTGVFFILGIIGAVPYFWLNVFNDSSLTVRFVNSFFESISGYTTTGFSLITDPDALPRSLMFYRSFTHLIGGLGIVFILLAFFYSGKTLDNMSRVMNFMRVTDSIKQSLASILVVYTVYILLFSAMIYILGLTDIANTISVVLSSLMTGGFSPIADFSPYTAFPVALIVIVMMVLGATSFFIHYRIVHGKFRTAFSKEFWMFIFISAIGVMAVQAVYPLDIFTIIFHVLSASTGTGFSTINFSVIPEKAKFLFIVLMFLGGMSFSTAGGIKIFRFALFLKSIPLAIGYSIGKEYEKIEFDGKDYDRKDLLTNLIFIFLSSILVVVTGALLAFSGFGLVDSMFEAVSAFATSGLSVGIVSVALDTHLKLALSILMVIGRVEILPFLVAMTKIKD</sequence>
<evidence type="ECO:0000256" key="4">
    <source>
        <dbReference type="ARBA" id="ARBA00022475"/>
    </source>
</evidence>
<keyword evidence="5 9" id="KW-0812">Transmembrane</keyword>
<feature type="transmembrane region" description="Helical" evidence="9">
    <location>
        <begin position="268"/>
        <end position="286"/>
    </location>
</feature>
<keyword evidence="8 9" id="KW-0472">Membrane</keyword>
<dbReference type="PANTHER" id="PTHR32024:SF2">
    <property type="entry name" value="TRK SYSTEM POTASSIUM UPTAKE PROTEIN TRKG-RELATED"/>
    <property type="match status" value="1"/>
</dbReference>
<feature type="transmembrane region" description="Helical" evidence="9">
    <location>
        <begin position="7"/>
        <end position="29"/>
    </location>
</feature>